<dbReference type="InterPro" id="IPR029045">
    <property type="entry name" value="ClpP/crotonase-like_dom_sf"/>
</dbReference>
<dbReference type="EMBL" id="JBHLSW010000007">
    <property type="protein sequence ID" value="MFC0634193.1"/>
    <property type="molecule type" value="Genomic_DNA"/>
</dbReference>
<proteinExistence type="predicted"/>
<dbReference type="SUPFAM" id="SSF52096">
    <property type="entry name" value="ClpP/crotonase"/>
    <property type="match status" value="1"/>
</dbReference>
<evidence type="ECO:0008006" key="4">
    <source>
        <dbReference type="Google" id="ProtNLM"/>
    </source>
</evidence>
<evidence type="ECO:0000313" key="3">
    <source>
        <dbReference type="Proteomes" id="UP001589906"/>
    </source>
</evidence>
<dbReference type="Gene3D" id="3.90.226.10">
    <property type="entry name" value="2-enoyl-CoA Hydratase, Chain A, domain 1"/>
    <property type="match status" value="1"/>
</dbReference>
<dbReference type="Proteomes" id="UP001589906">
    <property type="component" value="Unassembled WGS sequence"/>
</dbReference>
<organism evidence="2 3">
    <name type="scientific">Brevundimonas balnearis</name>
    <dbReference type="NCBI Taxonomy" id="1572858"/>
    <lineage>
        <taxon>Bacteria</taxon>
        <taxon>Pseudomonadati</taxon>
        <taxon>Pseudomonadota</taxon>
        <taxon>Alphaproteobacteria</taxon>
        <taxon>Caulobacterales</taxon>
        <taxon>Caulobacteraceae</taxon>
        <taxon>Brevundimonas</taxon>
    </lineage>
</organism>
<reference evidence="2 3" key="1">
    <citation type="submission" date="2024-09" db="EMBL/GenBank/DDBJ databases">
        <authorList>
            <person name="Sun Q."/>
            <person name="Mori K."/>
        </authorList>
    </citation>
    <scope>NUCLEOTIDE SEQUENCE [LARGE SCALE GENOMIC DNA]</scope>
    <source>
        <strain evidence="2 3">NCAIM B.02621</strain>
    </source>
</reference>
<feature type="signal peptide" evidence="1">
    <location>
        <begin position="1"/>
        <end position="23"/>
    </location>
</feature>
<evidence type="ECO:0000313" key="2">
    <source>
        <dbReference type="EMBL" id="MFC0634193.1"/>
    </source>
</evidence>
<comment type="caution">
    <text evidence="2">The sequence shown here is derived from an EMBL/GenBank/DDBJ whole genome shotgun (WGS) entry which is preliminary data.</text>
</comment>
<sequence>MIRALAASAAALALCVAAAPAAAQNWQAIAQQDLTAARDALKADHPAVVVPGPGDTFRAWVDAGYDQIAAEIPRVRGARDYFYVLQGYAGGFRDNNIRLNPSYEPLPAWFAAATPNFATAWRDGGYVVSWVKSGVRGLPPLGARVISCDDQPIEEFAQVRLDRWEGNLQLEAERVRTAPYLLWDRDNSFAPGVPRQCRFQDGRRQRNFVLTTAITSEDDRRAAWAASVYTAPTPLAVETVDGRGWIHVHTLEADADWTAFYAAVEAQRDLLQGPNGVVIDLRGASGTDAEATRRGYGLANRLWTVEYTAPRQPEAGTIVYRATPGNREWYAQTLARMEADPLFVAESMPVIEQTRAIVAAFDAAIAAGQPSFTLDGRAAAPDTGAANPVQGRVVVLIDGGCSGGCLDVVDLLKNLPNVVLAGAPTNADSIFIEATDIRLPSNYGDLSFGHKAWTTRERGHNVPHTPQVPYTGNPTDETAVRAWVNGLFAG</sequence>
<evidence type="ECO:0000256" key="1">
    <source>
        <dbReference type="SAM" id="SignalP"/>
    </source>
</evidence>
<keyword evidence="3" id="KW-1185">Reference proteome</keyword>
<dbReference type="RefSeq" id="WP_376836205.1">
    <property type="nucleotide sequence ID" value="NZ_JBHLSW010000007.1"/>
</dbReference>
<keyword evidence="1" id="KW-0732">Signal</keyword>
<feature type="chain" id="PRO_5046672994" description="Tail specific protease domain-containing protein" evidence="1">
    <location>
        <begin position="24"/>
        <end position="490"/>
    </location>
</feature>
<gene>
    <name evidence="2" type="ORF">ACFFGE_09925</name>
</gene>
<protein>
    <recommendedName>
        <fullName evidence="4">Tail specific protease domain-containing protein</fullName>
    </recommendedName>
</protein>
<accession>A0ABV6R6J4</accession>
<name>A0ABV6R6J4_9CAUL</name>